<keyword evidence="2" id="KW-1185">Reference proteome</keyword>
<dbReference type="Proteomes" id="UP000827549">
    <property type="component" value="Chromosome 3"/>
</dbReference>
<dbReference type="AlphaFoldDB" id="A0AAF0Y4A4"/>
<gene>
    <name evidence="1" type="ORF">LOC62_03G003542</name>
</gene>
<dbReference type="RefSeq" id="XP_062626060.1">
    <property type="nucleotide sequence ID" value="XM_062770076.1"/>
</dbReference>
<dbReference type="EMBL" id="CP086716">
    <property type="protein sequence ID" value="WOO80028.1"/>
    <property type="molecule type" value="Genomic_DNA"/>
</dbReference>
<accession>A0AAF0Y4A4</accession>
<organism evidence="1 2">
    <name type="scientific">Vanrija pseudolonga</name>
    <dbReference type="NCBI Taxonomy" id="143232"/>
    <lineage>
        <taxon>Eukaryota</taxon>
        <taxon>Fungi</taxon>
        <taxon>Dikarya</taxon>
        <taxon>Basidiomycota</taxon>
        <taxon>Agaricomycotina</taxon>
        <taxon>Tremellomycetes</taxon>
        <taxon>Trichosporonales</taxon>
        <taxon>Trichosporonaceae</taxon>
        <taxon>Vanrija</taxon>
    </lineage>
</organism>
<evidence type="ECO:0000313" key="2">
    <source>
        <dbReference type="Proteomes" id="UP000827549"/>
    </source>
</evidence>
<dbReference type="GeneID" id="87806784"/>
<name>A0AAF0Y4A4_9TREE</name>
<evidence type="ECO:0000313" key="1">
    <source>
        <dbReference type="EMBL" id="WOO80028.1"/>
    </source>
</evidence>
<proteinExistence type="predicted"/>
<sequence>MSNDLYFMASYDSPYPELTEVVEWLTCYRTRQYNEFFMCEDCLENGRSECLHWCDITGYTEAQFFAHCIYLGRGRVQAERDCTTFRFVQTYQWRYME</sequence>
<reference evidence="1" key="1">
    <citation type="submission" date="2023-10" db="EMBL/GenBank/DDBJ databases">
        <authorList>
            <person name="Noh H."/>
        </authorList>
    </citation>
    <scope>NUCLEOTIDE SEQUENCE</scope>
    <source>
        <strain evidence="1">DUCC4014</strain>
    </source>
</reference>
<protein>
    <submittedName>
        <fullName evidence="1">Uncharacterized protein</fullName>
    </submittedName>
</protein>